<dbReference type="EC" id="2.4.2.10" evidence="5"/>
<dbReference type="Gene3D" id="3.20.20.70">
    <property type="entry name" value="Aldolase class I"/>
    <property type="match status" value="1"/>
</dbReference>
<dbReference type="InterPro" id="IPR029057">
    <property type="entry name" value="PRTase-like"/>
</dbReference>
<comment type="similarity">
    <text evidence="3">In the N-terminal section; belongs to the purine/pyrimidine phosphoribosyltransferase family.</text>
</comment>
<accession>F2D5T9</accession>
<dbReference type="GO" id="GO:0006207">
    <property type="term" value="P:'de novo' pyrimidine nucleobase biosynthetic process"/>
    <property type="evidence" value="ECO:0007669"/>
    <property type="project" value="InterPro"/>
</dbReference>
<dbReference type="NCBIfam" id="TIGR01740">
    <property type="entry name" value="pyrF"/>
    <property type="match status" value="1"/>
</dbReference>
<dbReference type="InterPro" id="IPR023031">
    <property type="entry name" value="OPRT"/>
</dbReference>
<dbReference type="Gene3D" id="3.40.50.2020">
    <property type="match status" value="1"/>
</dbReference>
<dbReference type="InterPro" id="IPR011060">
    <property type="entry name" value="RibuloseP-bd_barrel"/>
</dbReference>
<dbReference type="SUPFAM" id="SSF53271">
    <property type="entry name" value="PRTase-like"/>
    <property type="match status" value="1"/>
</dbReference>
<evidence type="ECO:0000256" key="9">
    <source>
        <dbReference type="ARBA" id="ARBA00022679"/>
    </source>
</evidence>
<dbReference type="Pfam" id="PF00156">
    <property type="entry name" value="Pribosyltran"/>
    <property type="match status" value="1"/>
</dbReference>
<protein>
    <recommendedName>
        <fullName evidence="7">Uridine 5'-monophosphate synthase</fullName>
        <ecNumber evidence="5">2.4.2.10</ecNumber>
        <ecNumber evidence="6">4.1.1.23</ecNumber>
    </recommendedName>
</protein>
<dbReference type="EC" id="4.1.1.23" evidence="6"/>
<dbReference type="HAMAP" id="MF_01208">
    <property type="entry name" value="PyrE"/>
    <property type="match status" value="1"/>
</dbReference>
<dbReference type="UniPathway" id="UPA00070">
    <property type="reaction ID" value="UER00119"/>
</dbReference>
<dbReference type="GO" id="GO:0004590">
    <property type="term" value="F:orotidine-5'-phosphate decarboxylase activity"/>
    <property type="evidence" value="ECO:0007669"/>
    <property type="project" value="UniProtKB-EC"/>
</dbReference>
<keyword evidence="8" id="KW-0328">Glycosyltransferase</keyword>
<dbReference type="GO" id="GO:0004588">
    <property type="term" value="F:orotate phosphoribosyltransferase activity"/>
    <property type="evidence" value="ECO:0007669"/>
    <property type="project" value="UniProtKB-EC"/>
</dbReference>
<keyword evidence="10" id="KW-0210">Decarboxylase</keyword>
<comment type="pathway">
    <text evidence="1">Pyrimidine metabolism; UMP biosynthesis via de novo pathway; UMP from orotate: step 2/2.</text>
</comment>
<feature type="active site" description="For OMPdecase activity" evidence="16">
    <location>
        <position position="313"/>
    </location>
</feature>
<evidence type="ECO:0000256" key="11">
    <source>
        <dbReference type="ARBA" id="ARBA00022975"/>
    </source>
</evidence>
<organism evidence="19">
    <name type="scientific">Hordeum vulgare subsp. vulgare</name>
    <name type="common">Domesticated barley</name>
    <dbReference type="NCBI Taxonomy" id="112509"/>
    <lineage>
        <taxon>Eukaryota</taxon>
        <taxon>Viridiplantae</taxon>
        <taxon>Streptophyta</taxon>
        <taxon>Embryophyta</taxon>
        <taxon>Tracheophyta</taxon>
        <taxon>Spermatophyta</taxon>
        <taxon>Magnoliopsida</taxon>
        <taxon>Liliopsida</taxon>
        <taxon>Poales</taxon>
        <taxon>Poaceae</taxon>
        <taxon>BOP clade</taxon>
        <taxon>Pooideae</taxon>
        <taxon>Triticodae</taxon>
        <taxon>Triticeae</taxon>
        <taxon>Hordeinae</taxon>
        <taxon>Hordeum</taxon>
    </lineage>
</organism>
<evidence type="ECO:0000256" key="4">
    <source>
        <dbReference type="ARBA" id="ARBA00009769"/>
    </source>
</evidence>
<evidence type="ECO:0000256" key="7">
    <source>
        <dbReference type="ARBA" id="ARBA00015047"/>
    </source>
</evidence>
<evidence type="ECO:0000256" key="12">
    <source>
        <dbReference type="ARBA" id="ARBA00023239"/>
    </source>
</evidence>
<feature type="domain" description="Orotidine 5'-phosphate decarboxylase" evidence="18">
    <location>
        <begin position="249"/>
        <end position="468"/>
    </location>
</feature>
<dbReference type="InterPro" id="IPR014732">
    <property type="entry name" value="OMPdecase"/>
</dbReference>
<evidence type="ECO:0000256" key="16">
    <source>
        <dbReference type="PIRSR" id="PIRSR614732-1"/>
    </source>
</evidence>
<sequence length="482" mass="51134">MDAAAMESLILELHEVEAYKFGAFVLKSGITSPIYLDLRVLVSHPRLLSHVAALLGSLPPTRPYGLLCGVPYTALPFASVLSVARGVHMILRRYHDAGAGAAAPVMRTQGSFRAGDTVLIVEDLVTSGASVLETVAPLRAEGLLVADAVVVVDREQGGRENLAANGVTLHSLMTLTEVLAVLVRHGKVTQEKAAEVKRFLDANRKVLVPGAPAEPKVVPARTAFAERARLAKNPMGRKLLEVMEAKQSNLCVAADVTTAEELLELAKKVGPEICMLKTHVDILSDFTPDFGAKLRSIAEEHNFLIFEDRKFADIGNTVTMQYEGGTFRITDWADIVTAHVVPGPGIVDGLKLKGLPKGKGLLLVAEMNSPGNLAHGAYTAAAVKFAEQHSDFVIGFLSVNPASWPAPAPSPAFVQVVDSGVDVLAGGDSPGQQCDTPHSVGNERGGDVIVVGRGIIEVSDPAGAARECRARGWQVYQTSLSC</sequence>
<comment type="pathway">
    <text evidence="2">Pyrimidine metabolism; UMP biosynthesis via de novo pathway; UMP from orotate: step 1/2.</text>
</comment>
<evidence type="ECO:0000256" key="15">
    <source>
        <dbReference type="ARBA" id="ARBA00049157"/>
    </source>
</evidence>
<dbReference type="SMART" id="SM00934">
    <property type="entry name" value="OMPdecase"/>
    <property type="match status" value="1"/>
</dbReference>
<feature type="binding site" evidence="17">
    <location>
        <position position="452"/>
    </location>
    <ligand>
        <name>substrate</name>
    </ligand>
</feature>
<feature type="active site" description="For OMPdecase activity" evidence="16">
    <location>
        <position position="310"/>
    </location>
</feature>
<dbReference type="AlphaFoldDB" id="F2D5T9"/>
<proteinExistence type="evidence at transcript level"/>
<dbReference type="CDD" id="cd06223">
    <property type="entry name" value="PRTases_typeI"/>
    <property type="match status" value="1"/>
</dbReference>
<dbReference type="SUPFAM" id="SSF51366">
    <property type="entry name" value="Ribulose-phoshate binding barrel"/>
    <property type="match status" value="1"/>
</dbReference>
<keyword evidence="12" id="KW-0456">Lyase</keyword>
<dbReference type="CDD" id="cd04725">
    <property type="entry name" value="OMP_decarboxylase_like"/>
    <property type="match status" value="1"/>
</dbReference>
<evidence type="ECO:0000256" key="8">
    <source>
        <dbReference type="ARBA" id="ARBA00022676"/>
    </source>
</evidence>
<feature type="binding site" evidence="17">
    <location>
        <position position="432"/>
    </location>
    <ligand>
        <name>substrate</name>
    </ligand>
</feature>
<evidence type="ECO:0000256" key="14">
    <source>
        <dbReference type="ARBA" id="ARBA00049126"/>
    </source>
</evidence>
<dbReference type="InterPro" id="IPR013785">
    <property type="entry name" value="Aldolase_TIM"/>
</dbReference>
<dbReference type="PANTHER" id="PTHR19278:SF40">
    <property type="entry name" value="URIDINE 5'-MONOPHOSPHATE SYNTHASE"/>
    <property type="match status" value="1"/>
</dbReference>
<dbReference type="PROSITE" id="PS00156">
    <property type="entry name" value="OMPDECASE"/>
    <property type="match status" value="1"/>
</dbReference>
<dbReference type="FunFam" id="3.40.50.2020:FF:000025">
    <property type="entry name" value="Uridine monophosphate synthetase"/>
    <property type="match status" value="1"/>
</dbReference>
<evidence type="ECO:0000256" key="2">
    <source>
        <dbReference type="ARBA" id="ARBA00004889"/>
    </source>
</evidence>
<dbReference type="PANTHER" id="PTHR19278">
    <property type="entry name" value="OROTATE PHOSPHORIBOSYLTRANSFERASE"/>
    <property type="match status" value="1"/>
</dbReference>
<comment type="catalytic activity">
    <reaction evidence="15">
        <text>orotidine 5'-phosphate + H(+) = UMP + CO2</text>
        <dbReference type="Rhea" id="RHEA:11596"/>
        <dbReference type="ChEBI" id="CHEBI:15378"/>
        <dbReference type="ChEBI" id="CHEBI:16526"/>
        <dbReference type="ChEBI" id="CHEBI:57538"/>
        <dbReference type="ChEBI" id="CHEBI:57865"/>
        <dbReference type="EC" id="4.1.1.23"/>
    </reaction>
</comment>
<comment type="catalytic activity">
    <reaction evidence="14">
        <text>orotidine 5'-phosphate + diphosphate = orotate + 5-phospho-alpha-D-ribose 1-diphosphate</text>
        <dbReference type="Rhea" id="RHEA:10380"/>
        <dbReference type="ChEBI" id="CHEBI:30839"/>
        <dbReference type="ChEBI" id="CHEBI:33019"/>
        <dbReference type="ChEBI" id="CHEBI:57538"/>
        <dbReference type="ChEBI" id="CHEBI:58017"/>
        <dbReference type="EC" id="2.4.2.10"/>
    </reaction>
</comment>
<evidence type="ECO:0000256" key="3">
    <source>
        <dbReference type="ARBA" id="ARBA00006221"/>
    </source>
</evidence>
<evidence type="ECO:0000256" key="1">
    <source>
        <dbReference type="ARBA" id="ARBA00004861"/>
    </source>
</evidence>
<feature type="active site" description="For OMPdecase activity" evidence="16">
    <location>
        <position position="308"/>
    </location>
</feature>
<keyword evidence="9" id="KW-0808">Transferase</keyword>
<evidence type="ECO:0000256" key="10">
    <source>
        <dbReference type="ARBA" id="ARBA00022793"/>
    </source>
</evidence>
<keyword evidence="13" id="KW-0511">Multifunctional enzyme</keyword>
<evidence type="ECO:0000256" key="6">
    <source>
        <dbReference type="ARBA" id="ARBA00012321"/>
    </source>
</evidence>
<feature type="binding site" evidence="17">
    <location>
        <position position="277"/>
    </location>
    <ligand>
        <name>substrate</name>
    </ligand>
</feature>
<dbReference type="FunFam" id="3.20.20.70:FF:000092">
    <property type="entry name" value="Uridine monophosphate synthetase"/>
    <property type="match status" value="1"/>
</dbReference>
<evidence type="ECO:0000256" key="13">
    <source>
        <dbReference type="ARBA" id="ARBA00023268"/>
    </source>
</evidence>
<reference evidence="19" key="1">
    <citation type="journal article" date="2011" name="Plant Physiol.">
        <title>Comprehensive sequence analysis of 24,783 barley full-length cDNAs derived from 12 clone libraries.</title>
        <authorList>
            <person name="Matsumoto T."/>
            <person name="Tanaka T."/>
            <person name="Sakai H."/>
            <person name="Amano N."/>
            <person name="Kanamori H."/>
            <person name="Kurita K."/>
            <person name="Kikuta A."/>
            <person name="Kamiya K."/>
            <person name="Yamamoto M."/>
            <person name="Ikawa H."/>
            <person name="Fujii N."/>
            <person name="Hori K."/>
            <person name="Itoh T."/>
            <person name="Sato K."/>
        </authorList>
    </citation>
    <scope>NUCLEOTIDE SEQUENCE</scope>
    <source>
        <tissue evidence="19">Shoot</tissue>
    </source>
</reference>
<feature type="binding site" evidence="17">
    <location>
        <position position="453"/>
    </location>
    <ligand>
        <name>substrate</name>
    </ligand>
</feature>
<evidence type="ECO:0000256" key="5">
    <source>
        <dbReference type="ARBA" id="ARBA00011971"/>
    </source>
</evidence>
<dbReference type="InterPro" id="IPR000836">
    <property type="entry name" value="PRTase_dom"/>
</dbReference>
<dbReference type="EMBL" id="AK359249">
    <property type="protein sequence ID" value="BAJ90460.1"/>
    <property type="molecule type" value="mRNA"/>
</dbReference>
<dbReference type="GO" id="GO:0044205">
    <property type="term" value="P:'de novo' UMP biosynthetic process"/>
    <property type="evidence" value="ECO:0007669"/>
    <property type="project" value="UniProtKB-UniPathway"/>
</dbReference>
<feature type="binding site" evidence="17">
    <location>
        <position position="255"/>
    </location>
    <ligand>
        <name>substrate</name>
    </ligand>
</feature>
<dbReference type="Pfam" id="PF00215">
    <property type="entry name" value="OMPdecase"/>
    <property type="match status" value="1"/>
</dbReference>
<evidence type="ECO:0000259" key="18">
    <source>
        <dbReference type="SMART" id="SM00934"/>
    </source>
</evidence>
<keyword evidence="11" id="KW-0665">Pyrimidine biosynthesis</keyword>
<comment type="similarity">
    <text evidence="4">In the C-terminal section; belongs to the OMP decarboxylase family.</text>
</comment>
<evidence type="ECO:0000256" key="17">
    <source>
        <dbReference type="PIRSR" id="PIRSR614732-2"/>
    </source>
</evidence>
<dbReference type="InterPro" id="IPR018089">
    <property type="entry name" value="OMPdecase_AS"/>
</dbReference>
<dbReference type="InterPro" id="IPR001754">
    <property type="entry name" value="OMPdeCOase_dom"/>
</dbReference>
<evidence type="ECO:0000313" key="19">
    <source>
        <dbReference type="EMBL" id="BAJ90460.1"/>
    </source>
</evidence>
<name>F2D5T9_HORVV</name>